<feature type="domain" description="4Fe-4S ferredoxin-type" evidence="5">
    <location>
        <begin position="230"/>
        <end position="259"/>
    </location>
</feature>
<dbReference type="AlphaFoldDB" id="M0BTN4"/>
<dbReference type="Pfam" id="PF13247">
    <property type="entry name" value="Fer4_11"/>
    <property type="match status" value="1"/>
</dbReference>
<keyword evidence="3" id="KW-0408">Iron</keyword>
<evidence type="ECO:0000313" key="7">
    <source>
        <dbReference type="Proteomes" id="UP000011560"/>
    </source>
</evidence>
<dbReference type="SUPFAM" id="SSF54862">
    <property type="entry name" value="4Fe-4S ferredoxins"/>
    <property type="match status" value="1"/>
</dbReference>
<dbReference type="RefSeq" id="WP_007697564.1">
    <property type="nucleotide sequence ID" value="NZ_AOIQ01000006.1"/>
</dbReference>
<dbReference type="GO" id="GO:0051539">
    <property type="term" value="F:4 iron, 4 sulfur cluster binding"/>
    <property type="evidence" value="ECO:0007669"/>
    <property type="project" value="UniProtKB-KW"/>
</dbReference>
<feature type="domain" description="4Fe-4S ferredoxin-type" evidence="5">
    <location>
        <begin position="143"/>
        <end position="173"/>
    </location>
</feature>
<dbReference type="InterPro" id="IPR017900">
    <property type="entry name" value="4Fe4S_Fe_S_CS"/>
</dbReference>
<comment type="caution">
    <text evidence="6">The sequence shown here is derived from an EMBL/GenBank/DDBJ whole genome shotgun (WGS) entry which is preliminary data.</text>
</comment>
<protein>
    <submittedName>
        <fullName evidence="6">4Fe-4S ferredoxin</fullName>
    </submittedName>
</protein>
<name>M0BTN4_9EURY</name>
<dbReference type="STRING" id="1227490.C479_02921"/>
<dbReference type="CDD" id="cd10551">
    <property type="entry name" value="PsrB"/>
    <property type="match status" value="1"/>
</dbReference>
<organism evidence="6 7">
    <name type="scientific">Halovivax asiaticus JCM 14624</name>
    <dbReference type="NCBI Taxonomy" id="1227490"/>
    <lineage>
        <taxon>Archaea</taxon>
        <taxon>Methanobacteriati</taxon>
        <taxon>Methanobacteriota</taxon>
        <taxon>Stenosarchaea group</taxon>
        <taxon>Halobacteria</taxon>
        <taxon>Halobacteriales</taxon>
        <taxon>Natrialbaceae</taxon>
        <taxon>Halovivax</taxon>
    </lineage>
</organism>
<dbReference type="OrthoDB" id="2837at2157"/>
<evidence type="ECO:0000313" key="6">
    <source>
        <dbReference type="EMBL" id="ELZ13763.1"/>
    </source>
</evidence>
<evidence type="ECO:0000256" key="2">
    <source>
        <dbReference type="ARBA" id="ARBA00022723"/>
    </source>
</evidence>
<gene>
    <name evidence="6" type="ORF">C479_02921</name>
</gene>
<evidence type="ECO:0000259" key="5">
    <source>
        <dbReference type="PROSITE" id="PS51379"/>
    </source>
</evidence>
<dbReference type="PANTHER" id="PTHR43177:SF3">
    <property type="entry name" value="PROTEIN NRFC HOMOLOG"/>
    <property type="match status" value="1"/>
</dbReference>
<dbReference type="PROSITE" id="PS51379">
    <property type="entry name" value="4FE4S_FER_2"/>
    <property type="match status" value="2"/>
</dbReference>
<dbReference type="GO" id="GO:0016491">
    <property type="term" value="F:oxidoreductase activity"/>
    <property type="evidence" value="ECO:0007669"/>
    <property type="project" value="UniProtKB-ARBA"/>
</dbReference>
<evidence type="ECO:0000256" key="1">
    <source>
        <dbReference type="ARBA" id="ARBA00022485"/>
    </source>
</evidence>
<dbReference type="InterPro" id="IPR050954">
    <property type="entry name" value="ET_IronSulfur_Cluster-Binding"/>
</dbReference>
<dbReference type="GO" id="GO:0046872">
    <property type="term" value="F:metal ion binding"/>
    <property type="evidence" value="ECO:0007669"/>
    <property type="project" value="UniProtKB-KW"/>
</dbReference>
<keyword evidence="7" id="KW-1185">Reference proteome</keyword>
<dbReference type="InterPro" id="IPR017896">
    <property type="entry name" value="4Fe4S_Fe-S-bd"/>
</dbReference>
<evidence type="ECO:0000256" key="3">
    <source>
        <dbReference type="ARBA" id="ARBA00023004"/>
    </source>
</evidence>
<dbReference type="NCBIfam" id="TIGR01409">
    <property type="entry name" value="TAT_signal_seq"/>
    <property type="match status" value="1"/>
</dbReference>
<dbReference type="Pfam" id="PF16947">
    <property type="entry name" value="Ferredoxin_N"/>
    <property type="match status" value="1"/>
</dbReference>
<proteinExistence type="predicted"/>
<keyword evidence="1" id="KW-0004">4Fe-4S</keyword>
<dbReference type="PROSITE" id="PS00198">
    <property type="entry name" value="4FE4S_FER_1"/>
    <property type="match status" value="2"/>
</dbReference>
<dbReference type="InterPro" id="IPR031604">
    <property type="entry name" value="Ferredoxin_N"/>
</dbReference>
<accession>M0BTN4</accession>
<dbReference type="InterPro" id="IPR019546">
    <property type="entry name" value="TAT_signal_bac_arc"/>
</dbReference>
<dbReference type="Proteomes" id="UP000011560">
    <property type="component" value="Unassembled WGS sequence"/>
</dbReference>
<keyword evidence="4" id="KW-0411">Iron-sulfur</keyword>
<dbReference type="PANTHER" id="PTHR43177">
    <property type="entry name" value="PROTEIN NRFC"/>
    <property type="match status" value="1"/>
</dbReference>
<reference evidence="6 7" key="1">
    <citation type="journal article" date="2014" name="PLoS Genet.">
        <title>Phylogenetically driven sequencing of extremely halophilic archaea reveals strategies for static and dynamic osmo-response.</title>
        <authorList>
            <person name="Becker E.A."/>
            <person name="Seitzer P.M."/>
            <person name="Tritt A."/>
            <person name="Larsen D."/>
            <person name="Krusor M."/>
            <person name="Yao A.I."/>
            <person name="Wu D."/>
            <person name="Madern D."/>
            <person name="Eisen J.A."/>
            <person name="Darling A.E."/>
            <person name="Facciotti M.T."/>
        </authorList>
    </citation>
    <scope>NUCLEOTIDE SEQUENCE [LARGE SCALE GENOMIC DNA]</scope>
    <source>
        <strain evidence="6 7">JCM 14624</strain>
    </source>
</reference>
<dbReference type="EMBL" id="AOIQ01000006">
    <property type="protein sequence ID" value="ELZ13763.1"/>
    <property type="molecule type" value="Genomic_DNA"/>
</dbReference>
<dbReference type="PATRIC" id="fig|1227490.4.peg.592"/>
<sequence>MSTNTEDESFHPLGAEWESELTSMLDDTEYDTELGLAMAEDAQRLVAGELTEAEFQEKYHEQVLEEFGEDERPTAGAIEDLEDEGGFVDALTSLADGDQSRRDVMKKMGVGGAALGVGALADGRDRDANAASSSGGTTSGKQWGMTIDLEVCDGCLSCMKACGEENNLDEGVNWMYVMAYEDDTVGAPENPDEASVKDWPYLVRPCQHCTDAPCEKVCPTTARHTRSRDGIVLTDYDVCIGCRYCQVACPYGVNYFQWDEPDVSQDAIAEQHSEMTGDHIHDYRDRPVDSRSPRGVMSKCTFCPSRQDGYAGEEKVGTTACMDACPPGAIQFGNVNDEGSDPSVYAEYPAFGRAVENFFDTSSGVRASNGIPPLEEVESQLGTSGESTLDDAFDLFHLDYVQSTYFAANGYERIATIRAITIVADNIEISDNLNRTRSMAAAVEEARGYNDALVAAGIDFESTEVRRTLNLGEETFDDAYGTLRAIFGEDASKFNLLEEVGTSPNVTYIGNEPGPHAEQIPPEETPEDKAVTSYAAYTYERADGSEASIVDNRMDVIEEETVRGL</sequence>
<keyword evidence="2" id="KW-0479">Metal-binding</keyword>
<dbReference type="Gene3D" id="3.30.70.20">
    <property type="match status" value="2"/>
</dbReference>
<evidence type="ECO:0000256" key="4">
    <source>
        <dbReference type="ARBA" id="ARBA00023014"/>
    </source>
</evidence>